<protein>
    <recommendedName>
        <fullName evidence="3">EF-hand domain-containing protein</fullName>
    </recommendedName>
</protein>
<keyword evidence="2" id="KW-0732">Signal</keyword>
<dbReference type="RefSeq" id="WP_112927808.1">
    <property type="nucleotide sequence ID" value="NZ_CP029556.1"/>
</dbReference>
<dbReference type="EMBL" id="CP029556">
    <property type="protein sequence ID" value="AXA85607.1"/>
    <property type="molecule type" value="Genomic_DNA"/>
</dbReference>
<dbReference type="InterPro" id="IPR002048">
    <property type="entry name" value="EF_hand_dom"/>
</dbReference>
<dbReference type="Gene3D" id="1.10.238.10">
    <property type="entry name" value="EF-hand"/>
    <property type="match status" value="1"/>
</dbReference>
<feature type="compositionally biased region" description="Basic and acidic residues" evidence="1">
    <location>
        <begin position="89"/>
        <end position="107"/>
    </location>
</feature>
<feature type="signal peptide" evidence="2">
    <location>
        <begin position="1"/>
        <end position="19"/>
    </location>
</feature>
<sequence>MRALAACAVLMAMSLPAGAAWAQAKSPAEYLSRIDTSGDQRVSMEEYVAWMSFGFEAMDRNRDGVLQPQEQPGGRGPVLTRVAHRANLTERFRRQDSNRDGYLDAKELAAPPR</sequence>
<dbReference type="KEGG" id="lue:DCD74_10695"/>
<evidence type="ECO:0000259" key="3">
    <source>
        <dbReference type="PROSITE" id="PS50222"/>
    </source>
</evidence>
<evidence type="ECO:0000313" key="5">
    <source>
        <dbReference type="Proteomes" id="UP000251842"/>
    </source>
</evidence>
<dbReference type="PROSITE" id="PS50222">
    <property type="entry name" value="EF_HAND_2"/>
    <property type="match status" value="1"/>
</dbReference>
<keyword evidence="5" id="KW-1185">Reference proteome</keyword>
<proteinExistence type="predicted"/>
<evidence type="ECO:0000313" key="4">
    <source>
        <dbReference type="EMBL" id="AXA85607.1"/>
    </source>
</evidence>
<accession>A0A344J997</accession>
<feature type="chain" id="PRO_5017038080" description="EF-hand domain-containing protein" evidence="2">
    <location>
        <begin position="20"/>
        <end position="113"/>
    </location>
</feature>
<dbReference type="GO" id="GO:0005509">
    <property type="term" value="F:calcium ion binding"/>
    <property type="evidence" value="ECO:0007669"/>
    <property type="project" value="InterPro"/>
</dbReference>
<dbReference type="OrthoDB" id="5703633at2"/>
<name>A0A344J997_9GAMM</name>
<dbReference type="InterPro" id="IPR011992">
    <property type="entry name" value="EF-hand-dom_pair"/>
</dbReference>
<gene>
    <name evidence="4" type="ORF">DCD74_10695</name>
</gene>
<dbReference type="Proteomes" id="UP000251842">
    <property type="component" value="Chromosome"/>
</dbReference>
<reference evidence="5" key="1">
    <citation type="submission" date="2018-05" db="EMBL/GenBank/DDBJ databases">
        <title>Luteimonas pekinense sp. nov., isolated from human Meibomian gland secretions, Beijing, China.</title>
        <authorList>
            <person name="Wen T."/>
            <person name="Bai H."/>
            <person name="Lv H."/>
        </authorList>
    </citation>
    <scope>NUCLEOTIDE SEQUENCE [LARGE SCALE GENOMIC DNA]</scope>
    <source>
        <strain evidence="5">83-4</strain>
    </source>
</reference>
<organism evidence="4 5">
    <name type="scientific">Solilutibacter oculi</name>
    <dbReference type="NCBI Taxonomy" id="2698682"/>
    <lineage>
        <taxon>Bacteria</taxon>
        <taxon>Pseudomonadati</taxon>
        <taxon>Pseudomonadota</taxon>
        <taxon>Gammaproteobacteria</taxon>
        <taxon>Lysobacterales</taxon>
        <taxon>Lysobacteraceae</taxon>
        <taxon>Solilutibacter</taxon>
    </lineage>
</organism>
<dbReference type="AlphaFoldDB" id="A0A344J997"/>
<dbReference type="PROSITE" id="PS00018">
    <property type="entry name" value="EF_HAND_1"/>
    <property type="match status" value="2"/>
</dbReference>
<dbReference type="InterPro" id="IPR018247">
    <property type="entry name" value="EF_Hand_1_Ca_BS"/>
</dbReference>
<feature type="region of interest" description="Disordered" evidence="1">
    <location>
        <begin position="89"/>
        <end position="113"/>
    </location>
</feature>
<evidence type="ECO:0000256" key="1">
    <source>
        <dbReference type="SAM" id="MobiDB-lite"/>
    </source>
</evidence>
<dbReference type="Pfam" id="PF13202">
    <property type="entry name" value="EF-hand_5"/>
    <property type="match status" value="2"/>
</dbReference>
<dbReference type="SUPFAM" id="SSF47473">
    <property type="entry name" value="EF-hand"/>
    <property type="match status" value="1"/>
</dbReference>
<feature type="domain" description="EF-hand" evidence="3">
    <location>
        <begin position="83"/>
        <end position="113"/>
    </location>
</feature>
<evidence type="ECO:0000256" key="2">
    <source>
        <dbReference type="SAM" id="SignalP"/>
    </source>
</evidence>